<proteinExistence type="inferred from homology"/>
<dbReference type="InterPro" id="IPR017856">
    <property type="entry name" value="Integrase-like_N"/>
</dbReference>
<dbReference type="GO" id="GO:0005739">
    <property type="term" value="C:mitochondrion"/>
    <property type="evidence" value="ECO:0007669"/>
    <property type="project" value="TreeGrafter"/>
</dbReference>
<evidence type="ECO:0000259" key="2">
    <source>
        <dbReference type="Pfam" id="PF01709"/>
    </source>
</evidence>
<dbReference type="Pfam" id="PF01709">
    <property type="entry name" value="Transcrip_reg"/>
    <property type="match status" value="1"/>
</dbReference>
<dbReference type="InterPro" id="IPR048300">
    <property type="entry name" value="TACO1_YebC-like_2nd/3rd_dom"/>
</dbReference>
<gene>
    <name evidence="3" type="ORF">QIS74_12669</name>
</gene>
<reference evidence="3 4" key="1">
    <citation type="submission" date="2023-04" db="EMBL/GenBank/DDBJ databases">
        <title>Colletotrichum tabacum stain YC1 causing leaf anthracnose on Nicotiana tabacum(L.) cv.</title>
        <authorList>
            <person name="Ji Z."/>
            <person name="Wang M."/>
            <person name="Zhang J."/>
            <person name="Wang N."/>
            <person name="Zhou Z."/>
        </authorList>
    </citation>
    <scope>NUCLEOTIDE SEQUENCE [LARGE SCALE GENOMIC DNA]</scope>
    <source>
        <strain evidence="3 4">YC1</strain>
    </source>
</reference>
<evidence type="ECO:0000313" key="4">
    <source>
        <dbReference type="Proteomes" id="UP001327957"/>
    </source>
</evidence>
<sequence>MRPLAPVPVRSIASRIFAAPAPRVQPAFPFCHQCLRPLSTTPAAPSGHNKWSKIKHRKGAADAQKNSMRSQHSKMIALYSRRATPFPLSARFDAVSKQAQNPKADKHTLVSLYTGVPKNVIDSAVARGQGRTASGASLEPLTLEAILPPGVALIIEAETESKARSLQDLKVLIKRHKGAANAAAFFFTRLGRVVFEAAGEGGGGPGVDDILDDAIEAGAEDLEADDDGNLVVWTQPNMTNAVASGVGPKFGLKLLSSDIIWSANDDTKVKLDKGLEATSLADLLAALQEFPEVQAVYGNPVKGDMSEEEWARIEENLDS</sequence>
<protein>
    <submittedName>
        <fullName evidence="3">DUF28 domain-containing protein</fullName>
    </submittedName>
</protein>
<dbReference type="Gene3D" id="1.10.10.200">
    <property type="match status" value="1"/>
</dbReference>
<name>A0AAV9SVG9_9PEZI</name>
<organism evidence="3 4">
    <name type="scientific">Colletotrichum tabaci</name>
    <dbReference type="NCBI Taxonomy" id="1209068"/>
    <lineage>
        <taxon>Eukaryota</taxon>
        <taxon>Fungi</taxon>
        <taxon>Dikarya</taxon>
        <taxon>Ascomycota</taxon>
        <taxon>Pezizomycotina</taxon>
        <taxon>Sordariomycetes</taxon>
        <taxon>Hypocreomycetidae</taxon>
        <taxon>Glomerellales</taxon>
        <taxon>Glomerellaceae</taxon>
        <taxon>Colletotrichum</taxon>
        <taxon>Colletotrichum destructivum species complex</taxon>
    </lineage>
</organism>
<dbReference type="InterPro" id="IPR029072">
    <property type="entry name" value="YebC-like"/>
</dbReference>
<dbReference type="PANTHER" id="PTHR12532">
    <property type="entry name" value="TRANSLATIONAL ACTIVATOR OF CYTOCHROME C OXIDASE 1"/>
    <property type="match status" value="1"/>
</dbReference>
<evidence type="ECO:0000256" key="1">
    <source>
        <dbReference type="ARBA" id="ARBA00008724"/>
    </source>
</evidence>
<dbReference type="AlphaFoldDB" id="A0AAV9SVG9"/>
<dbReference type="Gene3D" id="3.30.70.980">
    <property type="match status" value="2"/>
</dbReference>
<feature type="domain" description="TACO1/YebC-like second and third" evidence="2">
    <location>
        <begin position="139"/>
        <end position="299"/>
    </location>
</feature>
<dbReference type="EMBL" id="JASAOK010000053">
    <property type="protein sequence ID" value="KAK6207588.1"/>
    <property type="molecule type" value="Genomic_DNA"/>
</dbReference>
<dbReference type="InterPro" id="IPR002876">
    <property type="entry name" value="Transcrip_reg_TACO1-like"/>
</dbReference>
<dbReference type="InterPro" id="IPR026564">
    <property type="entry name" value="Transcrip_reg_TACO1-like_dom3"/>
</dbReference>
<comment type="caution">
    <text evidence="3">The sequence shown here is derived from an EMBL/GenBank/DDBJ whole genome shotgun (WGS) entry which is preliminary data.</text>
</comment>
<dbReference type="SUPFAM" id="SSF75625">
    <property type="entry name" value="YebC-like"/>
    <property type="match status" value="1"/>
</dbReference>
<accession>A0AAV9SVG9</accession>
<evidence type="ECO:0000313" key="3">
    <source>
        <dbReference type="EMBL" id="KAK6207588.1"/>
    </source>
</evidence>
<keyword evidence="4" id="KW-1185">Reference proteome</keyword>
<dbReference type="Proteomes" id="UP001327957">
    <property type="component" value="Unassembled WGS sequence"/>
</dbReference>
<dbReference type="PANTHER" id="PTHR12532:SF0">
    <property type="entry name" value="TRANSLATIONAL ACTIVATOR OF CYTOCHROME C OXIDASE 1"/>
    <property type="match status" value="1"/>
</dbReference>
<comment type="similarity">
    <text evidence="1">Belongs to the TACO1 family.</text>
</comment>